<name>A0A0E9T0J3_ANGAN</name>
<organism evidence="1">
    <name type="scientific">Anguilla anguilla</name>
    <name type="common">European freshwater eel</name>
    <name type="synonym">Muraena anguilla</name>
    <dbReference type="NCBI Taxonomy" id="7936"/>
    <lineage>
        <taxon>Eukaryota</taxon>
        <taxon>Metazoa</taxon>
        <taxon>Chordata</taxon>
        <taxon>Craniata</taxon>
        <taxon>Vertebrata</taxon>
        <taxon>Euteleostomi</taxon>
        <taxon>Actinopterygii</taxon>
        <taxon>Neopterygii</taxon>
        <taxon>Teleostei</taxon>
        <taxon>Anguilliformes</taxon>
        <taxon>Anguillidae</taxon>
        <taxon>Anguilla</taxon>
    </lineage>
</organism>
<evidence type="ECO:0000313" key="1">
    <source>
        <dbReference type="EMBL" id="JAH47144.1"/>
    </source>
</evidence>
<sequence>MTLASQSLLWQMAWTLLSLVSNFISL</sequence>
<proteinExistence type="predicted"/>
<reference evidence="1" key="2">
    <citation type="journal article" date="2015" name="Fish Shellfish Immunol.">
        <title>Early steps in the European eel (Anguilla anguilla)-Vibrio vulnificus interaction in the gills: Role of the RtxA13 toxin.</title>
        <authorList>
            <person name="Callol A."/>
            <person name="Pajuelo D."/>
            <person name="Ebbesson L."/>
            <person name="Teles M."/>
            <person name="MacKenzie S."/>
            <person name="Amaro C."/>
        </authorList>
    </citation>
    <scope>NUCLEOTIDE SEQUENCE</scope>
</reference>
<reference evidence="1" key="1">
    <citation type="submission" date="2014-11" db="EMBL/GenBank/DDBJ databases">
        <authorList>
            <person name="Amaro Gonzalez C."/>
        </authorList>
    </citation>
    <scope>NUCLEOTIDE SEQUENCE</scope>
</reference>
<accession>A0A0E9T0J3</accession>
<dbReference type="EMBL" id="GBXM01061433">
    <property type="protein sequence ID" value="JAH47144.1"/>
    <property type="molecule type" value="Transcribed_RNA"/>
</dbReference>
<dbReference type="AlphaFoldDB" id="A0A0E9T0J3"/>
<protein>
    <submittedName>
        <fullName evidence="1">Uncharacterized protein</fullName>
    </submittedName>
</protein>